<accession>A0ABV7NPI5</accession>
<evidence type="ECO:0000313" key="1">
    <source>
        <dbReference type="EMBL" id="MFC3444086.1"/>
    </source>
</evidence>
<proteinExistence type="predicted"/>
<dbReference type="RefSeq" id="WP_380798987.1">
    <property type="nucleotide sequence ID" value="NZ_JBHRVU010000005.1"/>
</dbReference>
<reference evidence="2" key="1">
    <citation type="journal article" date="2019" name="Int. J. Syst. Evol. Microbiol.">
        <title>The Global Catalogue of Microorganisms (GCM) 10K type strain sequencing project: providing services to taxonomists for standard genome sequencing and annotation.</title>
        <authorList>
            <consortium name="The Broad Institute Genomics Platform"/>
            <consortium name="The Broad Institute Genome Sequencing Center for Infectious Disease"/>
            <person name="Wu L."/>
            <person name="Ma J."/>
        </authorList>
    </citation>
    <scope>NUCLEOTIDE SEQUENCE [LARGE SCALE GENOMIC DNA]</scope>
    <source>
        <strain evidence="2">CCM 7491</strain>
    </source>
</reference>
<organism evidence="1 2">
    <name type="scientific">Sphingobium rhizovicinum</name>
    <dbReference type="NCBI Taxonomy" id="432308"/>
    <lineage>
        <taxon>Bacteria</taxon>
        <taxon>Pseudomonadati</taxon>
        <taxon>Pseudomonadota</taxon>
        <taxon>Alphaproteobacteria</taxon>
        <taxon>Sphingomonadales</taxon>
        <taxon>Sphingomonadaceae</taxon>
        <taxon>Sphingobium</taxon>
    </lineage>
</organism>
<keyword evidence="1" id="KW-0378">Hydrolase</keyword>
<evidence type="ECO:0000313" key="2">
    <source>
        <dbReference type="Proteomes" id="UP001595681"/>
    </source>
</evidence>
<dbReference type="EMBL" id="JBHRVU010000005">
    <property type="protein sequence ID" value="MFC3444086.1"/>
    <property type="molecule type" value="Genomic_DNA"/>
</dbReference>
<dbReference type="Proteomes" id="UP001595681">
    <property type="component" value="Unassembled WGS sequence"/>
</dbReference>
<gene>
    <name evidence="1" type="ORF">ACFOKF_23330</name>
</gene>
<dbReference type="GO" id="GO:0004519">
    <property type="term" value="F:endonuclease activity"/>
    <property type="evidence" value="ECO:0007669"/>
    <property type="project" value="UniProtKB-KW"/>
</dbReference>
<keyword evidence="2" id="KW-1185">Reference proteome</keyword>
<protein>
    <submittedName>
        <fullName evidence="1">HNH endonuclease</fullName>
    </submittedName>
</protein>
<keyword evidence="1" id="KW-0255">Endonuclease</keyword>
<keyword evidence="1" id="KW-0540">Nuclease</keyword>
<sequence>MGARNRKLSTAEFLLQHPRCCFCGGRRPAVERDHAPARIMFRGKHGPDQFEFPACAECNRAVALSEQVTAFYVRSIDQSYETLDEEEYQKLIDGIVNNAPDALPYQDRSRPPAPYTRYIAPDAEERTVSIPKSAKAHLELFGTKMLYAMYYRVTGTPVSSSLRRLVHWAQAGTPAADQIRQNASRWFDDLQVAKRPNVDLGNQFRYQTGHNPAHGYLGLHMSFGEALVYFCVLGPAREMIRLKPKPDLYQSIKALGDRISVRNP</sequence>
<comment type="caution">
    <text evidence="1">The sequence shown here is derived from an EMBL/GenBank/DDBJ whole genome shotgun (WGS) entry which is preliminary data.</text>
</comment>
<name>A0ABV7NPI5_9SPHN</name>